<feature type="transmembrane region" description="Helical" evidence="2">
    <location>
        <begin position="131"/>
        <end position="153"/>
    </location>
</feature>
<evidence type="ECO:0000313" key="4">
    <source>
        <dbReference type="Proteomes" id="UP000094609"/>
    </source>
</evidence>
<keyword evidence="2" id="KW-1133">Transmembrane helix</keyword>
<keyword evidence="2" id="KW-0472">Membrane</keyword>
<accession>A0A1D7TI95</accession>
<keyword evidence="4" id="KW-1185">Reference proteome</keyword>
<evidence type="ECO:0000313" key="3">
    <source>
        <dbReference type="EMBL" id="AOO64729.1"/>
    </source>
</evidence>
<name>A0A1D7TI95_9BACT</name>
<gene>
    <name evidence="3" type="ORF">SHALO_0948</name>
</gene>
<sequence>MGKLSRSKRSPNTTHRGAQNDAPSQDSTIKQQIANIQNNFNFAQNIDLGKLSQLEQINPDLAHRMTTIYEEQFKHAVFCDTSIIELEKKEQQLRETEIPHQRKFAFRAQFFAVFISLAGLGTAILSMYYGYPWLGGTAITIPIGVVAVNLLGIRNKNQK</sequence>
<evidence type="ECO:0000256" key="2">
    <source>
        <dbReference type="SAM" id="Phobius"/>
    </source>
</evidence>
<keyword evidence="2" id="KW-0812">Transmembrane</keyword>
<dbReference type="STRING" id="1193502.SHALO_0948"/>
<dbReference type="Proteomes" id="UP000094609">
    <property type="component" value="Chromosome"/>
</dbReference>
<reference evidence="4" key="1">
    <citation type="submission" date="2016-08" db="EMBL/GenBank/DDBJ databases">
        <title>Complete genome sequence of the organohalide-respiring Epsilonproteobacterium Sulfurospirillum halorespirans.</title>
        <authorList>
            <person name="Goris T."/>
            <person name="Zimmermann J."/>
            <person name="Schenz B."/>
            <person name="Lemos M."/>
            <person name="Hackermueller J."/>
            <person name="Diekert G."/>
        </authorList>
    </citation>
    <scope>NUCLEOTIDE SEQUENCE [LARGE SCALE GENOMIC DNA]</scope>
    <source>
        <strain>DSM 13726</strain>
        <strain evidence="4">PCE-M2</strain>
    </source>
</reference>
<organism evidence="3 4">
    <name type="scientific">Sulfurospirillum halorespirans DSM 13726</name>
    <dbReference type="NCBI Taxonomy" id="1193502"/>
    <lineage>
        <taxon>Bacteria</taxon>
        <taxon>Pseudomonadati</taxon>
        <taxon>Campylobacterota</taxon>
        <taxon>Epsilonproteobacteria</taxon>
        <taxon>Campylobacterales</taxon>
        <taxon>Sulfurospirillaceae</taxon>
        <taxon>Sulfurospirillum</taxon>
    </lineage>
</organism>
<dbReference type="KEGG" id="shal:SHALO_0948"/>
<dbReference type="RefSeq" id="WP_069477587.1">
    <property type="nucleotide sequence ID" value="NZ_CP017111.1"/>
</dbReference>
<feature type="compositionally biased region" description="Polar residues" evidence="1">
    <location>
        <begin position="10"/>
        <end position="27"/>
    </location>
</feature>
<dbReference type="AlphaFoldDB" id="A0A1D7TI95"/>
<feature type="transmembrane region" description="Helical" evidence="2">
    <location>
        <begin position="104"/>
        <end position="125"/>
    </location>
</feature>
<evidence type="ECO:0000256" key="1">
    <source>
        <dbReference type="SAM" id="MobiDB-lite"/>
    </source>
</evidence>
<dbReference type="EMBL" id="CP017111">
    <property type="protein sequence ID" value="AOO64729.1"/>
    <property type="molecule type" value="Genomic_DNA"/>
</dbReference>
<protein>
    <submittedName>
        <fullName evidence="3">Putative membrane protein</fullName>
    </submittedName>
</protein>
<feature type="region of interest" description="Disordered" evidence="1">
    <location>
        <begin position="1"/>
        <end position="27"/>
    </location>
</feature>
<proteinExistence type="predicted"/>